<proteinExistence type="predicted"/>
<feature type="domain" description="HTH luxR-type" evidence="3">
    <location>
        <begin position="849"/>
        <end position="914"/>
    </location>
</feature>
<evidence type="ECO:0000256" key="1">
    <source>
        <dbReference type="ARBA" id="ARBA00022741"/>
    </source>
</evidence>
<keyword evidence="2" id="KW-0067">ATP-binding</keyword>
<dbReference type="GO" id="GO:0006355">
    <property type="term" value="P:regulation of DNA-templated transcription"/>
    <property type="evidence" value="ECO:0007669"/>
    <property type="project" value="InterPro"/>
</dbReference>
<dbReference type="PRINTS" id="PR00038">
    <property type="entry name" value="HTHLUXR"/>
</dbReference>
<dbReference type="RefSeq" id="WP_170062609.1">
    <property type="nucleotide sequence ID" value="NZ_BOOX01000004.1"/>
</dbReference>
<evidence type="ECO:0000259" key="3">
    <source>
        <dbReference type="PROSITE" id="PS50043"/>
    </source>
</evidence>
<sequence length="914" mass="96500">MTLISDTPPPVLGRADELRAVRTLVADARNGSSGSLLVRGDPGMGKTTLLEAAVSEAVGVRVLRVAGYEVESAIAYGALLRLGRPLEAYLASLPAEQREALTVAAGSVRGHAPALALVGLSMLTLLALAGDDEPLVCVVDDAHHLDVESLEVLGFVARRFSAESVVLLVAARPDARVDRALAGVPTLALEGLDAESASELLRRTVGSPIDSGVVADVLDYTQGNPLALRDLGSELTARQLTAASVAGAPMPIGRHLEDHYLRRLRELPPDARTWLLIAAAESTGDAEVVRAAASAAGLPESASDGVEEDLVVQVREAVTFRHPLVRSAVYNGSPDAHRRRAHALLRDQAVARGRPEVAAWHAAAACPGRDARVAEGLVEAARAAASRGGLRTSAHLLARAVELEPVPSRRAERQIEAAEAAIGAGAALLSRQLLAEVDEAVLDASLRARRLLVRALCGLFLSDPAELVHGAEMLLAAAAEAHGVDAELEQRATLLAFSFAPTTEGRAAQPCLADLGVRMRDAAEVAHTPTAVVLRALAAFVLEPYARAVPLLRTAVAMLDGLPDDEFLTVSYVSFYAPVALWDLETGARFLNRAVRLARARGAVRDVDAALWTLSSIELSRVNPRLSGEYLAQAAELRRAVGYVDEQVVNAAQLAWVGAPTADVERLSAAMGAIGFGGPVRMAEGALAIVDIARGEYERAYGRLAHLVGDPFLQASFHHVPELVEAAARAGRTAAAHQAAELVHRYAASTGSPWALGMSERASALLARGADAEAHHLASIEHLGCPGHEGDQARGRLLYGEWLRRVRRRGDARSQLAIAIEALDRAGAAEFAARARREMTATGEYDEVGPSRASALTPQEIQVARLAAAGATNAEIGASLYISPNTVDYHLRKVFRKLGVSSRRQLAPALGVTR</sequence>
<dbReference type="InterPro" id="IPR000792">
    <property type="entry name" value="Tscrpt_reg_LuxR_C"/>
</dbReference>
<dbReference type="SUPFAM" id="SSF52540">
    <property type="entry name" value="P-loop containing nucleoside triphosphate hydrolases"/>
    <property type="match status" value="1"/>
</dbReference>
<dbReference type="SMART" id="SM00421">
    <property type="entry name" value="HTH_LUXR"/>
    <property type="match status" value="1"/>
</dbReference>
<dbReference type="InterPro" id="IPR027417">
    <property type="entry name" value="P-loop_NTPase"/>
</dbReference>
<dbReference type="PROSITE" id="PS50043">
    <property type="entry name" value="HTH_LUXR_2"/>
    <property type="match status" value="1"/>
</dbReference>
<dbReference type="SUPFAM" id="SSF46894">
    <property type="entry name" value="C-terminal effector domain of the bipartite response regulators"/>
    <property type="match status" value="1"/>
</dbReference>
<protein>
    <submittedName>
        <fullName evidence="4">Regulatory LuxR family protein</fullName>
    </submittedName>
</protein>
<name>A0A2M9CZ72_9CELL</name>
<dbReference type="GO" id="GO:0004016">
    <property type="term" value="F:adenylate cyclase activity"/>
    <property type="evidence" value="ECO:0007669"/>
    <property type="project" value="TreeGrafter"/>
</dbReference>
<dbReference type="AlphaFoldDB" id="A0A2M9CZ72"/>
<comment type="caution">
    <text evidence="4">The sequence shown here is derived from an EMBL/GenBank/DDBJ whole genome shotgun (WGS) entry which is preliminary data.</text>
</comment>
<keyword evidence="1" id="KW-0547">Nucleotide-binding</keyword>
<dbReference type="PANTHER" id="PTHR16305:SF35">
    <property type="entry name" value="TRANSCRIPTIONAL ACTIVATOR DOMAIN"/>
    <property type="match status" value="1"/>
</dbReference>
<dbReference type="Pfam" id="PF13191">
    <property type="entry name" value="AAA_16"/>
    <property type="match status" value="1"/>
</dbReference>
<dbReference type="Pfam" id="PF00196">
    <property type="entry name" value="GerE"/>
    <property type="match status" value="1"/>
</dbReference>
<dbReference type="Proteomes" id="UP000231693">
    <property type="component" value="Unassembled WGS sequence"/>
</dbReference>
<dbReference type="GO" id="GO:0005737">
    <property type="term" value="C:cytoplasm"/>
    <property type="evidence" value="ECO:0007669"/>
    <property type="project" value="TreeGrafter"/>
</dbReference>
<dbReference type="GO" id="GO:0005524">
    <property type="term" value="F:ATP binding"/>
    <property type="evidence" value="ECO:0007669"/>
    <property type="project" value="UniProtKB-KW"/>
</dbReference>
<evidence type="ECO:0000313" key="4">
    <source>
        <dbReference type="EMBL" id="PJJ77153.1"/>
    </source>
</evidence>
<gene>
    <name evidence="4" type="ORF">CLV28_0367</name>
</gene>
<dbReference type="Gene3D" id="3.40.50.300">
    <property type="entry name" value="P-loop containing nucleotide triphosphate hydrolases"/>
    <property type="match status" value="1"/>
</dbReference>
<evidence type="ECO:0000313" key="5">
    <source>
        <dbReference type="Proteomes" id="UP000231693"/>
    </source>
</evidence>
<dbReference type="InterPro" id="IPR036388">
    <property type="entry name" value="WH-like_DNA-bd_sf"/>
</dbReference>
<dbReference type="InterPro" id="IPR016032">
    <property type="entry name" value="Sig_transdc_resp-reg_C-effctor"/>
</dbReference>
<keyword evidence="5" id="KW-1185">Reference proteome</keyword>
<evidence type="ECO:0000256" key="2">
    <source>
        <dbReference type="ARBA" id="ARBA00022840"/>
    </source>
</evidence>
<dbReference type="PANTHER" id="PTHR16305">
    <property type="entry name" value="TESTICULAR SOLUBLE ADENYLYL CYCLASE"/>
    <property type="match status" value="1"/>
</dbReference>
<dbReference type="GO" id="GO:0003677">
    <property type="term" value="F:DNA binding"/>
    <property type="evidence" value="ECO:0007669"/>
    <property type="project" value="InterPro"/>
</dbReference>
<organism evidence="4 5">
    <name type="scientific">Sediminihabitans luteus</name>
    <dbReference type="NCBI Taxonomy" id="1138585"/>
    <lineage>
        <taxon>Bacteria</taxon>
        <taxon>Bacillati</taxon>
        <taxon>Actinomycetota</taxon>
        <taxon>Actinomycetes</taxon>
        <taxon>Micrococcales</taxon>
        <taxon>Cellulomonadaceae</taxon>
        <taxon>Sediminihabitans</taxon>
    </lineage>
</organism>
<accession>A0A2M9CZ72</accession>
<dbReference type="InterPro" id="IPR041664">
    <property type="entry name" value="AAA_16"/>
</dbReference>
<dbReference type="CDD" id="cd06170">
    <property type="entry name" value="LuxR_C_like"/>
    <property type="match status" value="1"/>
</dbReference>
<dbReference type="Gene3D" id="1.10.10.10">
    <property type="entry name" value="Winged helix-like DNA-binding domain superfamily/Winged helix DNA-binding domain"/>
    <property type="match status" value="1"/>
</dbReference>
<dbReference type="EMBL" id="PGFE01000001">
    <property type="protein sequence ID" value="PJJ77153.1"/>
    <property type="molecule type" value="Genomic_DNA"/>
</dbReference>
<reference evidence="4 5" key="1">
    <citation type="submission" date="2017-11" db="EMBL/GenBank/DDBJ databases">
        <title>Genomic Encyclopedia of Archaeal and Bacterial Type Strains, Phase II (KMG-II): From Individual Species to Whole Genera.</title>
        <authorList>
            <person name="Goeker M."/>
        </authorList>
    </citation>
    <scope>NUCLEOTIDE SEQUENCE [LARGE SCALE GENOMIC DNA]</scope>
    <source>
        <strain evidence="4 5">DSM 25478</strain>
    </source>
</reference>